<dbReference type="OrthoDB" id="9805416at2"/>
<dbReference type="Proteomes" id="UP000580517">
    <property type="component" value="Unassembled WGS sequence"/>
</dbReference>
<keyword evidence="2 4" id="KW-0560">Oxidoreductase</keyword>
<dbReference type="RefSeq" id="WP_129970451.1">
    <property type="nucleotide sequence ID" value="NZ_JACCEW010000005.1"/>
</dbReference>
<dbReference type="GO" id="GO:0005829">
    <property type="term" value="C:cytosol"/>
    <property type="evidence" value="ECO:0007669"/>
    <property type="project" value="TreeGrafter"/>
</dbReference>
<dbReference type="Pfam" id="PF00389">
    <property type="entry name" value="2-Hacid_dh"/>
    <property type="match status" value="1"/>
</dbReference>
<dbReference type="SUPFAM" id="SSF51735">
    <property type="entry name" value="NAD(P)-binding Rossmann-fold domains"/>
    <property type="match status" value="1"/>
</dbReference>
<dbReference type="GO" id="GO:0016618">
    <property type="term" value="F:hydroxypyruvate reductase [NAD(P)H] activity"/>
    <property type="evidence" value="ECO:0007669"/>
    <property type="project" value="TreeGrafter"/>
</dbReference>
<evidence type="ECO:0000313" key="8">
    <source>
        <dbReference type="Proteomes" id="UP000580517"/>
    </source>
</evidence>
<dbReference type="Pfam" id="PF02826">
    <property type="entry name" value="2-Hacid_dh_C"/>
    <property type="match status" value="1"/>
</dbReference>
<dbReference type="GO" id="GO:0030267">
    <property type="term" value="F:glyoxylate reductase (NADPH) activity"/>
    <property type="evidence" value="ECO:0007669"/>
    <property type="project" value="TreeGrafter"/>
</dbReference>
<dbReference type="FunFam" id="3.40.50.720:FF:000203">
    <property type="entry name" value="D-3-phosphoglycerate dehydrogenase (SerA)"/>
    <property type="match status" value="1"/>
</dbReference>
<evidence type="ECO:0000256" key="3">
    <source>
        <dbReference type="ARBA" id="ARBA00023027"/>
    </source>
</evidence>
<reference evidence="7 8" key="1">
    <citation type="submission" date="2020-07" db="EMBL/GenBank/DDBJ databases">
        <title>Taxonomic revisions and descriptions of new bacterial species based on genomic comparisons in the high-G+C-content subgroup of the family Alcaligenaceae.</title>
        <authorList>
            <person name="Szabo A."/>
            <person name="Felfoldi T."/>
        </authorList>
    </citation>
    <scope>NUCLEOTIDE SEQUENCE [LARGE SCALE GENOMIC DNA]</scope>
    <source>
        <strain evidence="7 8">DSM 25264</strain>
    </source>
</reference>
<comment type="caution">
    <text evidence="7">The sequence shown here is derived from an EMBL/GenBank/DDBJ whole genome shotgun (WGS) entry which is preliminary data.</text>
</comment>
<dbReference type="Gene3D" id="3.40.50.720">
    <property type="entry name" value="NAD(P)-binding Rossmann-like Domain"/>
    <property type="match status" value="2"/>
</dbReference>
<gene>
    <name evidence="7" type="ORF">H0A68_15200</name>
</gene>
<dbReference type="GO" id="GO:0051287">
    <property type="term" value="F:NAD binding"/>
    <property type="evidence" value="ECO:0007669"/>
    <property type="project" value="InterPro"/>
</dbReference>
<accession>A0A853FII0</accession>
<dbReference type="CDD" id="cd05301">
    <property type="entry name" value="GDH"/>
    <property type="match status" value="1"/>
</dbReference>
<dbReference type="PANTHER" id="PTHR10996">
    <property type="entry name" value="2-HYDROXYACID DEHYDROGENASE-RELATED"/>
    <property type="match status" value="1"/>
</dbReference>
<feature type="domain" description="D-isomer specific 2-hydroxyacid dehydrogenase catalytic" evidence="5">
    <location>
        <begin position="6"/>
        <end position="316"/>
    </location>
</feature>
<proteinExistence type="inferred from homology"/>
<comment type="similarity">
    <text evidence="1 4">Belongs to the D-isomer specific 2-hydroxyacid dehydrogenase family.</text>
</comment>
<dbReference type="InterPro" id="IPR036291">
    <property type="entry name" value="NAD(P)-bd_dom_sf"/>
</dbReference>
<keyword evidence="8" id="KW-1185">Reference proteome</keyword>
<dbReference type="EMBL" id="JACCEW010000005">
    <property type="protein sequence ID" value="NYT38231.1"/>
    <property type="molecule type" value="Genomic_DNA"/>
</dbReference>
<sequence>MDRKKVLVYRGLPAQELERVRAEHDVIEADPRQEAQEQAFFEALPFVHGLIGSGYRIDDSLLARAPLLKVISTISVGIDHFALDAMKKRGVTLCHTPGVLTEAVADLTFALILGTSRRVLELGRYVQQGRWRRSITAAQYGWDVHGKTLGILGYGRIGKAVARRAALGFGMPVLYYTRSAVDSGLPEGKACPASLNDVLAQSDFLVVMLPLTEATRGMIGPAQLAMMKPEAILINAARGPVVQEDALLDALDHGRLRAAGLDVFDTEPLPADSPLRDHPSVLALPHAGSATHETRAAMAHMAVDNLLCVLRGDTPPAAYPLDKAD</sequence>
<dbReference type="InterPro" id="IPR029752">
    <property type="entry name" value="D-isomer_DH_CS1"/>
</dbReference>
<evidence type="ECO:0000256" key="2">
    <source>
        <dbReference type="ARBA" id="ARBA00023002"/>
    </source>
</evidence>
<dbReference type="InterPro" id="IPR006139">
    <property type="entry name" value="D-isomer_2_OHA_DH_cat_dom"/>
</dbReference>
<dbReference type="SUPFAM" id="SSF52283">
    <property type="entry name" value="Formate/glycerate dehydrogenase catalytic domain-like"/>
    <property type="match status" value="1"/>
</dbReference>
<dbReference type="PROSITE" id="PS00065">
    <property type="entry name" value="D_2_HYDROXYACID_DH_1"/>
    <property type="match status" value="1"/>
</dbReference>
<protein>
    <submittedName>
        <fullName evidence="7">D-glycerate dehydrogenase</fullName>
    </submittedName>
</protein>
<dbReference type="PANTHER" id="PTHR10996:SF283">
    <property type="entry name" value="GLYOXYLATE_HYDROXYPYRUVATE REDUCTASE B"/>
    <property type="match status" value="1"/>
</dbReference>
<dbReference type="InterPro" id="IPR050223">
    <property type="entry name" value="D-isomer_2-hydroxyacid_DH"/>
</dbReference>
<keyword evidence="3" id="KW-0520">NAD</keyword>
<evidence type="ECO:0000259" key="5">
    <source>
        <dbReference type="Pfam" id="PF00389"/>
    </source>
</evidence>
<evidence type="ECO:0000256" key="1">
    <source>
        <dbReference type="ARBA" id="ARBA00005854"/>
    </source>
</evidence>
<evidence type="ECO:0000313" key="7">
    <source>
        <dbReference type="EMBL" id="NYT38231.1"/>
    </source>
</evidence>
<dbReference type="AlphaFoldDB" id="A0A853FII0"/>
<name>A0A853FII0_9BURK</name>
<dbReference type="InterPro" id="IPR006140">
    <property type="entry name" value="D-isomer_DH_NAD-bd"/>
</dbReference>
<evidence type="ECO:0000259" key="6">
    <source>
        <dbReference type="Pfam" id="PF02826"/>
    </source>
</evidence>
<evidence type="ECO:0000256" key="4">
    <source>
        <dbReference type="RuleBase" id="RU003719"/>
    </source>
</evidence>
<feature type="domain" description="D-isomer specific 2-hydroxyacid dehydrogenase NAD-binding" evidence="6">
    <location>
        <begin position="109"/>
        <end position="288"/>
    </location>
</feature>
<organism evidence="7 8">
    <name type="scientific">Allopusillimonas soli</name>
    <dbReference type="NCBI Taxonomy" id="659016"/>
    <lineage>
        <taxon>Bacteria</taxon>
        <taxon>Pseudomonadati</taxon>
        <taxon>Pseudomonadota</taxon>
        <taxon>Betaproteobacteria</taxon>
        <taxon>Burkholderiales</taxon>
        <taxon>Alcaligenaceae</taxon>
        <taxon>Allopusillimonas</taxon>
    </lineage>
</organism>